<accession>C1N2D3</accession>
<dbReference type="RefSeq" id="XP_003061854.1">
    <property type="nucleotide sequence ID" value="XM_003061808.1"/>
</dbReference>
<dbReference type="Proteomes" id="UP000001876">
    <property type="component" value="Unassembled WGS sequence"/>
</dbReference>
<proteinExistence type="predicted"/>
<dbReference type="GeneID" id="9687506"/>
<gene>
    <name evidence="2" type="ORF">MICPUCDRAFT_51486</name>
</gene>
<feature type="compositionally biased region" description="Pro residues" evidence="1">
    <location>
        <begin position="48"/>
        <end position="60"/>
    </location>
</feature>
<keyword evidence="3" id="KW-1185">Reference proteome</keyword>
<evidence type="ECO:0000313" key="3">
    <source>
        <dbReference type="Proteomes" id="UP000001876"/>
    </source>
</evidence>
<organism evidence="3">
    <name type="scientific">Micromonas pusilla (strain CCMP1545)</name>
    <name type="common">Picoplanktonic green alga</name>
    <dbReference type="NCBI Taxonomy" id="564608"/>
    <lineage>
        <taxon>Eukaryota</taxon>
        <taxon>Viridiplantae</taxon>
        <taxon>Chlorophyta</taxon>
        <taxon>Mamiellophyceae</taxon>
        <taxon>Mamiellales</taxon>
        <taxon>Mamiellaceae</taxon>
        <taxon>Micromonas</taxon>
    </lineage>
</organism>
<sequence length="169" mass="18035">MRWMFIGQIGRTLKAETGETGERRTGESRGAGREKKNSPWPAAAAAAAPPPGLLLLPPPSTERRSPVAAPLPPLLPHPNPLWCREPCATPPLPTLLSPGAWWTPPPPALRAGGSIGPVIPRVYAVLIASTSSLDSSAGWTEGVGYVGGLGFRFRVSRGRRELEDARRRP</sequence>
<reference evidence="2 3" key="1">
    <citation type="journal article" date="2009" name="Science">
        <title>Green evolution and dynamic adaptations revealed by genomes of the marine picoeukaryotes Micromonas.</title>
        <authorList>
            <person name="Worden A.Z."/>
            <person name="Lee J.H."/>
            <person name="Mock T."/>
            <person name="Rouze P."/>
            <person name="Simmons M.P."/>
            <person name="Aerts A.L."/>
            <person name="Allen A.E."/>
            <person name="Cuvelier M.L."/>
            <person name="Derelle E."/>
            <person name="Everett M.V."/>
            <person name="Foulon E."/>
            <person name="Grimwood J."/>
            <person name="Gundlach H."/>
            <person name="Henrissat B."/>
            <person name="Napoli C."/>
            <person name="McDonald S.M."/>
            <person name="Parker M.S."/>
            <person name="Rombauts S."/>
            <person name="Salamov A."/>
            <person name="Von Dassow P."/>
            <person name="Badger J.H."/>
            <person name="Coutinho P.M."/>
            <person name="Demir E."/>
            <person name="Dubchak I."/>
            <person name="Gentemann C."/>
            <person name="Eikrem W."/>
            <person name="Gready J.E."/>
            <person name="John U."/>
            <person name="Lanier W."/>
            <person name="Lindquist E.A."/>
            <person name="Lucas S."/>
            <person name="Mayer K.F."/>
            <person name="Moreau H."/>
            <person name="Not F."/>
            <person name="Otillar R."/>
            <person name="Panaud O."/>
            <person name="Pangilinan J."/>
            <person name="Paulsen I."/>
            <person name="Piegu B."/>
            <person name="Poliakov A."/>
            <person name="Robbens S."/>
            <person name="Schmutz J."/>
            <person name="Toulza E."/>
            <person name="Wyss T."/>
            <person name="Zelensky A."/>
            <person name="Zhou K."/>
            <person name="Armbrust E.V."/>
            <person name="Bhattacharya D."/>
            <person name="Goodenough U.W."/>
            <person name="Van de Peer Y."/>
            <person name="Grigoriev I.V."/>
        </authorList>
    </citation>
    <scope>NUCLEOTIDE SEQUENCE [LARGE SCALE GENOMIC DNA]</scope>
    <source>
        <strain evidence="2 3">CCMP1545</strain>
    </source>
</reference>
<protein>
    <submittedName>
        <fullName evidence="2">Predicted protein</fullName>
    </submittedName>
</protein>
<dbReference type="AlphaFoldDB" id="C1N2D3"/>
<evidence type="ECO:0000313" key="2">
    <source>
        <dbReference type="EMBL" id="EEH53566.1"/>
    </source>
</evidence>
<name>C1N2D3_MICPC</name>
<dbReference type="EMBL" id="GG663745">
    <property type="protein sequence ID" value="EEH53566.1"/>
    <property type="molecule type" value="Genomic_DNA"/>
</dbReference>
<feature type="compositionally biased region" description="Basic and acidic residues" evidence="1">
    <location>
        <begin position="13"/>
        <end position="37"/>
    </location>
</feature>
<dbReference type="KEGG" id="mpp:MICPUCDRAFT_51486"/>
<evidence type="ECO:0000256" key="1">
    <source>
        <dbReference type="SAM" id="MobiDB-lite"/>
    </source>
</evidence>
<feature type="region of interest" description="Disordered" evidence="1">
    <location>
        <begin position="1"/>
        <end position="71"/>
    </location>
</feature>